<feature type="compositionally biased region" description="Low complexity" evidence="1">
    <location>
        <begin position="8"/>
        <end position="26"/>
    </location>
</feature>
<reference evidence="4" key="1">
    <citation type="journal article" date="2019" name="Int. J. Syst. Evol. Microbiol.">
        <title>The Global Catalogue of Microorganisms (GCM) 10K type strain sequencing project: providing services to taxonomists for standard genome sequencing and annotation.</title>
        <authorList>
            <consortium name="The Broad Institute Genomics Platform"/>
            <consortium name="The Broad Institute Genome Sequencing Center for Infectious Disease"/>
            <person name="Wu L."/>
            <person name="Ma J."/>
        </authorList>
    </citation>
    <scope>NUCLEOTIDE SEQUENCE [LARGE SCALE GENOMIC DNA]</scope>
    <source>
        <strain evidence="4">JCM 14969</strain>
    </source>
</reference>
<feature type="domain" description="eCIS core" evidence="2">
    <location>
        <begin position="211"/>
        <end position="282"/>
    </location>
</feature>
<evidence type="ECO:0000259" key="2">
    <source>
        <dbReference type="Pfam" id="PF13699"/>
    </source>
</evidence>
<evidence type="ECO:0000313" key="3">
    <source>
        <dbReference type="EMBL" id="GAA1553022.1"/>
    </source>
</evidence>
<evidence type="ECO:0000313" key="4">
    <source>
        <dbReference type="Proteomes" id="UP001500393"/>
    </source>
</evidence>
<accession>A0ABP4MZE9</accession>
<comment type="caution">
    <text evidence="3">The sequence shown here is derived from an EMBL/GenBank/DDBJ whole genome shotgun (WGS) entry which is preliminary data.</text>
</comment>
<dbReference type="EMBL" id="BAAAOS010000005">
    <property type="protein sequence ID" value="GAA1553022.1"/>
    <property type="molecule type" value="Genomic_DNA"/>
</dbReference>
<evidence type="ECO:0000256" key="1">
    <source>
        <dbReference type="SAM" id="MobiDB-lite"/>
    </source>
</evidence>
<feature type="compositionally biased region" description="Basic and acidic residues" evidence="1">
    <location>
        <begin position="99"/>
        <end position="116"/>
    </location>
</feature>
<feature type="compositionally biased region" description="Basic and acidic residues" evidence="1">
    <location>
        <begin position="27"/>
        <end position="44"/>
    </location>
</feature>
<dbReference type="Pfam" id="PF13699">
    <property type="entry name" value="eCIS_core"/>
    <property type="match status" value="1"/>
</dbReference>
<feature type="region of interest" description="Disordered" evidence="1">
    <location>
        <begin position="1"/>
        <end position="134"/>
    </location>
</feature>
<dbReference type="Proteomes" id="UP001500393">
    <property type="component" value="Unassembled WGS sequence"/>
</dbReference>
<dbReference type="InterPro" id="IPR025295">
    <property type="entry name" value="eCIS_core_dom"/>
</dbReference>
<name>A0ABP4MZE9_9ACTN</name>
<gene>
    <name evidence="3" type="ORF">GCM10009789_03200</name>
</gene>
<proteinExistence type="predicted"/>
<keyword evidence="4" id="KW-1185">Reference proteome</keyword>
<feature type="compositionally biased region" description="Low complexity" evidence="1">
    <location>
        <begin position="121"/>
        <end position="134"/>
    </location>
</feature>
<organism evidence="3 4">
    <name type="scientific">Kribbella sancticallisti</name>
    <dbReference type="NCBI Taxonomy" id="460087"/>
    <lineage>
        <taxon>Bacteria</taxon>
        <taxon>Bacillati</taxon>
        <taxon>Actinomycetota</taxon>
        <taxon>Actinomycetes</taxon>
        <taxon>Propionibacteriales</taxon>
        <taxon>Kribbellaceae</taxon>
        <taxon>Kribbella</taxon>
    </lineage>
</organism>
<feature type="compositionally biased region" description="Basic and acidic residues" evidence="1">
    <location>
        <begin position="54"/>
        <end position="85"/>
    </location>
</feature>
<sequence length="1306" mass="141096">MTSERVARQPAAVAAPGPVTRVAPAPIERRTKSERTPTTRDRLEASLTEADLDEPNRQGPREHRGTPVSTRDRVEAASRLHEPRRPGRPPRPRLPRPYPEQRHRDRVASQRVRTPDRPTTAGPSRPQRARAPPRVFTKLHVTSPSDPWEVQADAVAARVLRGDTVHQQHRNHRCGEGLPVATGSGLGTAMEDRVALRVDAAVARSGVGSSIPESVRRRIEPLLGADLSGVRIRQDAESGTAARALGARAFTAGSTIHLAPESSPHDVALIAHEATHVVQQGMANRRAPPVAMRSISDLLPDVSVDDLIPDWLIDGIRSVVRAIPGYDALTYVVGEDLLTGEPVSVDLEGLLDAVLTYGPFGPAVSTVLRGLAIVQEIFAAVTAQFAAHDLTLARVGRDLSSAWDEVSVVNGIDGNAAILRRYVEAFLADLRSMVDGLIEQVLILVRRAVVAVAEPFLQRPEIAPVWNLAKEVLHYDPLRGVEVVVPTAQIIADFLTLIGQTQRLEQMRERGTLQETADWLDLQLLTFVGIVTDLGALFAEAWAAIQPQNLPDLLDTLPALADRAIGLVRRIADFGLTLIGKILELVKKALLGRLSEHAHEVPGFHLMTVIIGQNPFTGEAVPRTPVNLIRGFITLLPNGAAIYDELDKSGVITEAAEKIESAMERLGISLEMVVATFRGVWDTLSLDDLLAPVQAFRRIVARFGEPLARLAEFVSVVLEVVLTLILKLMNFPTELLGHLITNTLQAIDDIRRDPVGFLRNVLAALKLGFVNFFDHIGGYLLDGLVAWLFRGLGQVDIKLPTDFSLASILDLVLGVMGLSVEHLWTKLGEHIGPEKVLLLRGAIDTLGSAWQFVADVQREGLPAVWRFLSGQLSNLWQTLLGMALSWITKTVIASATVKLLSFLDPSGIMAVINSAIAIFNAVQSAVEYLRDLLEVLDKYVSTIAAVAVGNVVPGAQMLEQGLASIIPIAIGFLANQVGLGNMPDRIVEIIKRLRELVDQAIDWLIEQALRLGKAALDTLGLGKKPDPTSPEGEPSDVIDELVPVGGVTHHLKNDGPSGVLALHSSPVLVTTIKDTALEALVGRFNAAKTKKDRQAAAMLVADWISTNMPATGPGGSAPNLGKIERHGSQPSRLEDAGVPLWSLRSEHVVPFVVVRGLWEALGVEAKARRKNLSTEDASLTTIMIYKGAGNAKDVGEGSRRSSGAADLAAMTAVYVQRPDADTPAADAQFRQQVMAFLRGEQQWYQAFTWQMVQGEHVTAQGNTTHGALRAEAVAVPSSGDIGKAAGQELGDAERILDHALAQLARP</sequence>
<protein>
    <recommendedName>
        <fullName evidence="2">eCIS core domain-containing protein</fullName>
    </recommendedName>
</protein>